<protein>
    <recommendedName>
        <fullName evidence="1">Pyrrolo-quinoline quinone repeat domain-containing protein</fullName>
    </recommendedName>
</protein>
<comment type="caution">
    <text evidence="2">The sequence shown here is derived from an EMBL/GenBank/DDBJ whole genome shotgun (WGS) entry which is preliminary data.</text>
</comment>
<dbReference type="SUPFAM" id="SSF50998">
    <property type="entry name" value="Quinoprotein alcohol dehydrogenase-like"/>
    <property type="match status" value="1"/>
</dbReference>
<dbReference type="Gene3D" id="2.130.10.10">
    <property type="entry name" value="YVTN repeat-like/Quinoprotein amine dehydrogenase"/>
    <property type="match status" value="1"/>
</dbReference>
<gene>
    <name evidence="2" type="ORF">S01H1_79068</name>
</gene>
<proteinExistence type="predicted"/>
<dbReference type="InterPro" id="IPR011047">
    <property type="entry name" value="Quinoprotein_ADH-like_sf"/>
</dbReference>
<feature type="domain" description="Pyrrolo-quinoline quinone repeat" evidence="1">
    <location>
        <begin position="44"/>
        <end position="136"/>
    </location>
</feature>
<dbReference type="AlphaFoldDB" id="X0YTR9"/>
<name>X0YTR9_9ZZZZ</name>
<dbReference type="PANTHER" id="PTHR34512">
    <property type="entry name" value="CELL SURFACE PROTEIN"/>
    <property type="match status" value="1"/>
</dbReference>
<accession>X0YTR9</accession>
<organism evidence="2">
    <name type="scientific">marine sediment metagenome</name>
    <dbReference type="NCBI Taxonomy" id="412755"/>
    <lineage>
        <taxon>unclassified sequences</taxon>
        <taxon>metagenomes</taxon>
        <taxon>ecological metagenomes</taxon>
    </lineage>
</organism>
<evidence type="ECO:0000259" key="1">
    <source>
        <dbReference type="Pfam" id="PF13360"/>
    </source>
</evidence>
<feature type="non-terminal residue" evidence="2">
    <location>
        <position position="227"/>
    </location>
</feature>
<dbReference type="InterPro" id="IPR002372">
    <property type="entry name" value="PQQ_rpt_dom"/>
</dbReference>
<dbReference type="Pfam" id="PF13360">
    <property type="entry name" value="PQQ_2"/>
    <property type="match status" value="2"/>
</dbReference>
<dbReference type="PANTHER" id="PTHR34512:SF30">
    <property type="entry name" value="OUTER MEMBRANE PROTEIN ASSEMBLY FACTOR BAMB"/>
    <property type="match status" value="1"/>
</dbReference>
<evidence type="ECO:0000313" key="2">
    <source>
        <dbReference type="EMBL" id="GAG50137.1"/>
    </source>
</evidence>
<feature type="domain" description="Pyrrolo-quinoline quinone repeat" evidence="1">
    <location>
        <begin position="149"/>
        <end position="221"/>
    </location>
</feature>
<dbReference type="EMBL" id="BARS01053266">
    <property type="protein sequence ID" value="GAG50137.1"/>
    <property type="molecule type" value="Genomic_DNA"/>
</dbReference>
<dbReference type="InterPro" id="IPR015943">
    <property type="entry name" value="WD40/YVTN_repeat-like_dom_sf"/>
</dbReference>
<sequence length="227" mass="24402">FEGNLQWARNIGTPDNPYGHAASLVMYRGTLLVQLDQAQEEDNKSRLIALDMRSGKVLWSKGRPVGASWTSPILINTPGGDQLITCSNPWVIAYNPLTGTEIWRADCLEGDGGPSPTFAGGMVLATNVASVLAAIKPDGRGNVTKTHIVWKAEDGLPDIASPVSNGELVFLLATEGYVTCYDITNGAKLWEQDLETAFISSPTVVGDNVYITSRKGLTTVFAAARKY</sequence>
<reference evidence="2" key="1">
    <citation type="journal article" date="2014" name="Front. Microbiol.">
        <title>High frequency of phylogenetically diverse reductive dehalogenase-homologous genes in deep subseafloor sedimentary metagenomes.</title>
        <authorList>
            <person name="Kawai M."/>
            <person name="Futagami T."/>
            <person name="Toyoda A."/>
            <person name="Takaki Y."/>
            <person name="Nishi S."/>
            <person name="Hori S."/>
            <person name="Arai W."/>
            <person name="Tsubouchi T."/>
            <person name="Morono Y."/>
            <person name="Uchiyama I."/>
            <person name="Ito T."/>
            <person name="Fujiyama A."/>
            <person name="Inagaki F."/>
            <person name="Takami H."/>
        </authorList>
    </citation>
    <scope>NUCLEOTIDE SEQUENCE</scope>
    <source>
        <strain evidence="2">Expedition CK06-06</strain>
    </source>
</reference>
<feature type="non-terminal residue" evidence="2">
    <location>
        <position position="1"/>
    </location>
</feature>